<reference evidence="1" key="1">
    <citation type="submission" date="2023-09" db="EMBL/GenBank/DDBJ databases">
        <title>Vallitalea sediminicola and Vallitalea maricola sp. nov., anaerobic bacteria isolated from marine sediment.</title>
        <authorList>
            <person name="Hirano S."/>
            <person name="Maeda A."/>
            <person name="Terahara T."/>
            <person name="Mori K."/>
            <person name="Hamada M."/>
            <person name="Matsumoto R."/>
            <person name="Kobayashi T."/>
        </authorList>
    </citation>
    <scope>NUCLEOTIDE SEQUENCE</scope>
    <source>
        <strain evidence="1">AN17-2</strain>
    </source>
</reference>
<name>A0ACB5UK52_9FIRM</name>
<sequence>MSFINNVNLAMQNENVSELNEEELLLKNIEITKRALDTAYSNFDVVTAPELIDSCIYEVKAMQLKYEYLINQAKQMNIIAKIQ</sequence>
<accession>A0ACB5UK52</accession>
<protein>
    <submittedName>
        <fullName evidence="1">Uncharacterized protein</fullName>
    </submittedName>
</protein>
<proteinExistence type="predicted"/>
<organism evidence="1 2">
    <name type="scientific">Vallitalea maricola</name>
    <dbReference type="NCBI Taxonomy" id="3074433"/>
    <lineage>
        <taxon>Bacteria</taxon>
        <taxon>Bacillati</taxon>
        <taxon>Bacillota</taxon>
        <taxon>Clostridia</taxon>
        <taxon>Lachnospirales</taxon>
        <taxon>Vallitaleaceae</taxon>
        <taxon>Vallitalea</taxon>
    </lineage>
</organism>
<evidence type="ECO:0000313" key="2">
    <source>
        <dbReference type="Proteomes" id="UP001374599"/>
    </source>
</evidence>
<evidence type="ECO:0000313" key="1">
    <source>
        <dbReference type="EMBL" id="GMQ63007.1"/>
    </source>
</evidence>
<comment type="caution">
    <text evidence="1">The sequence shown here is derived from an EMBL/GenBank/DDBJ whole genome shotgun (WGS) entry which is preliminary data.</text>
</comment>
<gene>
    <name evidence="1" type="ORF">AN2V17_22390</name>
</gene>
<dbReference type="Proteomes" id="UP001374599">
    <property type="component" value="Unassembled WGS sequence"/>
</dbReference>
<dbReference type="EMBL" id="BTPU01000034">
    <property type="protein sequence ID" value="GMQ63007.1"/>
    <property type="molecule type" value="Genomic_DNA"/>
</dbReference>
<keyword evidence="2" id="KW-1185">Reference proteome</keyword>